<organism evidence="1">
    <name type="scientific">marine metagenome</name>
    <dbReference type="NCBI Taxonomy" id="408172"/>
    <lineage>
        <taxon>unclassified sequences</taxon>
        <taxon>metagenomes</taxon>
        <taxon>ecological metagenomes</taxon>
    </lineage>
</organism>
<dbReference type="AlphaFoldDB" id="A0A381VQ37"/>
<sequence>MAQYKVTRWMTASIPVVSRVEANSSEEAEEESSTAPYNYDYGNSVIGDIEDTDVEIIEEAVKEDENYDITQADTRVALDWSYIDGQLYDDILQAFVDEHGQGYYDDWVITANKEGGVDESIKEDGIDPETGIDSATGKQRIGIKGGYDFDEYEVDADSDGVVVTFGNDEIEIERSDWNEGELTIKVNGESVSENLEENPEEGMQRLKNLINFRK</sequence>
<accession>A0A381VQ37</accession>
<dbReference type="EMBL" id="UINC01009278">
    <property type="protein sequence ID" value="SVA41643.1"/>
    <property type="molecule type" value="Genomic_DNA"/>
</dbReference>
<protein>
    <submittedName>
        <fullName evidence="1">Uncharacterized protein</fullName>
    </submittedName>
</protein>
<name>A0A381VQ37_9ZZZZ</name>
<evidence type="ECO:0000313" key="1">
    <source>
        <dbReference type="EMBL" id="SVA41643.1"/>
    </source>
</evidence>
<reference evidence="1" key="1">
    <citation type="submission" date="2018-05" db="EMBL/GenBank/DDBJ databases">
        <authorList>
            <person name="Lanie J.A."/>
            <person name="Ng W.-L."/>
            <person name="Kazmierczak K.M."/>
            <person name="Andrzejewski T.M."/>
            <person name="Davidsen T.M."/>
            <person name="Wayne K.J."/>
            <person name="Tettelin H."/>
            <person name="Glass J.I."/>
            <person name="Rusch D."/>
            <person name="Podicherti R."/>
            <person name="Tsui H.-C.T."/>
            <person name="Winkler M.E."/>
        </authorList>
    </citation>
    <scope>NUCLEOTIDE SEQUENCE</scope>
</reference>
<proteinExistence type="predicted"/>
<gene>
    <name evidence="1" type="ORF">METZ01_LOCUS94497</name>
</gene>